<reference evidence="1 2" key="2">
    <citation type="journal article" date="2022" name="Mol. Ecol. Resour.">
        <title>The genomes of chicory, endive, great burdock and yacon provide insights into Asteraceae paleo-polyploidization history and plant inulin production.</title>
        <authorList>
            <person name="Fan W."/>
            <person name="Wang S."/>
            <person name="Wang H."/>
            <person name="Wang A."/>
            <person name="Jiang F."/>
            <person name="Liu H."/>
            <person name="Zhao H."/>
            <person name="Xu D."/>
            <person name="Zhang Y."/>
        </authorList>
    </citation>
    <scope>NUCLEOTIDE SEQUENCE [LARGE SCALE GENOMIC DNA]</scope>
    <source>
        <strain evidence="2">cv. Niubang</strain>
    </source>
</reference>
<protein>
    <submittedName>
        <fullName evidence="1">Uncharacterized protein</fullName>
    </submittedName>
</protein>
<dbReference type="Proteomes" id="UP001055879">
    <property type="component" value="Linkage Group LG12"/>
</dbReference>
<accession>A0ACB8YL03</accession>
<dbReference type="EMBL" id="CM042058">
    <property type="protein sequence ID" value="KAI3685803.1"/>
    <property type="molecule type" value="Genomic_DNA"/>
</dbReference>
<reference evidence="2" key="1">
    <citation type="journal article" date="2022" name="Mol. Ecol. Resour.">
        <title>The genomes of chicory, endive, great burdock and yacon provide insights into Asteraceae palaeo-polyploidization history and plant inulin production.</title>
        <authorList>
            <person name="Fan W."/>
            <person name="Wang S."/>
            <person name="Wang H."/>
            <person name="Wang A."/>
            <person name="Jiang F."/>
            <person name="Liu H."/>
            <person name="Zhao H."/>
            <person name="Xu D."/>
            <person name="Zhang Y."/>
        </authorList>
    </citation>
    <scope>NUCLEOTIDE SEQUENCE [LARGE SCALE GENOMIC DNA]</scope>
    <source>
        <strain evidence="2">cv. Niubang</strain>
    </source>
</reference>
<proteinExistence type="predicted"/>
<evidence type="ECO:0000313" key="2">
    <source>
        <dbReference type="Proteomes" id="UP001055879"/>
    </source>
</evidence>
<sequence length="676" mass="77432">MKSTLMHPGFLVLTTLSFCIFSPDELWLTRAQGSSMDVAAGVNLSFQDNYVVISNGIVQITLSNPQGYVMAIQYNGINNLLDVINERNDRGYWDVVWSDWGDNGTTGSMERLEGTHCDVIVQTEEQVELSFSRMWTYSIKRKLVPLKIDKRFILLRGSSGFYTYAILEHLAEWPSFNLDYTRLVFKLRRDKFHYMAVSDHRKRDMPSAVDRSSERSKRLDYPEAVLLVNPIEQQFKGEVDDKYQYTCELKDLGVHGWISKDPLVGFWHITPSNEFKVGGPTKPELTSHVGPTTQTLFSSAHYGGNDMVLKFGKGELWNKVFGPIFIYLNTISKTKDLLMLWDDAKNQMFVEVKKWPYDFLASKDFQSASQRGTVTGTLLVLDRFITGSHSIPAKGAYVGLAPPGDVGSWQRENKKYQFWTKTNENGYFSIPNIIDGEYNLYAWVPGFIGDFRNSKIIDITPRVNINLGDLIYEPPREGPTLWEIGFPDRTAAEFSVPDPDPKYLNKFLLNYGPDRYRQYGLWDRYAELNPLHDLVYTIGKSNYTRDFFFAHVLRKTGIGAYAVTTWTIRFSNYNFNKSETYVLRLALASAHKANIQVRINDLQKLPLFSTGIIGGDNAIARHGIHGLYWLFNIEIPGTELYSDGMNSIYLTQANNGSHFQGVMYDYIRLEARQTRH</sequence>
<comment type="caution">
    <text evidence="1">The sequence shown here is derived from an EMBL/GenBank/DDBJ whole genome shotgun (WGS) entry which is preliminary data.</text>
</comment>
<keyword evidence="2" id="KW-1185">Reference proteome</keyword>
<name>A0ACB8YL03_ARCLA</name>
<evidence type="ECO:0000313" key="1">
    <source>
        <dbReference type="EMBL" id="KAI3685803.1"/>
    </source>
</evidence>
<organism evidence="1 2">
    <name type="scientific">Arctium lappa</name>
    <name type="common">Greater burdock</name>
    <name type="synonym">Lappa major</name>
    <dbReference type="NCBI Taxonomy" id="4217"/>
    <lineage>
        <taxon>Eukaryota</taxon>
        <taxon>Viridiplantae</taxon>
        <taxon>Streptophyta</taxon>
        <taxon>Embryophyta</taxon>
        <taxon>Tracheophyta</taxon>
        <taxon>Spermatophyta</taxon>
        <taxon>Magnoliopsida</taxon>
        <taxon>eudicotyledons</taxon>
        <taxon>Gunneridae</taxon>
        <taxon>Pentapetalae</taxon>
        <taxon>asterids</taxon>
        <taxon>campanulids</taxon>
        <taxon>Asterales</taxon>
        <taxon>Asteraceae</taxon>
        <taxon>Carduoideae</taxon>
        <taxon>Cardueae</taxon>
        <taxon>Arctiinae</taxon>
        <taxon>Arctium</taxon>
    </lineage>
</organism>
<gene>
    <name evidence="1" type="ORF">L6452_35061</name>
</gene>